<dbReference type="HOGENOM" id="CLU_149533_0_0_1"/>
<reference evidence="1 2" key="1">
    <citation type="submission" date="2014-06" db="EMBL/GenBank/DDBJ databases">
        <title>Evolutionary Origins and Diversification of the Mycorrhizal Mutualists.</title>
        <authorList>
            <consortium name="DOE Joint Genome Institute"/>
            <consortium name="Mycorrhizal Genomics Consortium"/>
            <person name="Kohler A."/>
            <person name="Kuo A."/>
            <person name="Nagy L.G."/>
            <person name="Floudas D."/>
            <person name="Copeland A."/>
            <person name="Barry K.W."/>
            <person name="Cichocki N."/>
            <person name="Veneault-Fourrey C."/>
            <person name="LaButti K."/>
            <person name="Lindquist E.A."/>
            <person name="Lipzen A."/>
            <person name="Lundell T."/>
            <person name="Morin E."/>
            <person name="Murat C."/>
            <person name="Riley R."/>
            <person name="Ohm R."/>
            <person name="Sun H."/>
            <person name="Tunlid A."/>
            <person name="Henrissat B."/>
            <person name="Grigoriev I.V."/>
            <person name="Hibbett D.S."/>
            <person name="Martin F."/>
        </authorList>
    </citation>
    <scope>NUCLEOTIDE SEQUENCE [LARGE SCALE GENOMIC DNA]</scope>
    <source>
        <strain evidence="1 2">SS14</strain>
    </source>
</reference>
<dbReference type="AlphaFoldDB" id="A0A0C9TYE7"/>
<name>A0A0C9TYE7_SPHS4</name>
<evidence type="ECO:0000313" key="1">
    <source>
        <dbReference type="EMBL" id="KIJ26854.1"/>
    </source>
</evidence>
<keyword evidence="2" id="KW-1185">Reference proteome</keyword>
<evidence type="ECO:0000313" key="2">
    <source>
        <dbReference type="Proteomes" id="UP000054279"/>
    </source>
</evidence>
<protein>
    <submittedName>
        <fullName evidence="1">Uncharacterized protein</fullName>
    </submittedName>
</protein>
<accession>A0A0C9TYE7</accession>
<dbReference type="EMBL" id="KN837354">
    <property type="protein sequence ID" value="KIJ26854.1"/>
    <property type="molecule type" value="Genomic_DNA"/>
</dbReference>
<sequence>MMRVKPSTTVGDLLQNLRRQHLIADLHPVKYGVYYTQYQKSTLGFKDALGNTGAGSLYTLELRVFVLGGAPTDEVPRSRTPADSAVNKDTQRCNRCHKWLPLELFPALIKQLRPSTWKPRTKWEGCKVFEEKEYDFFFVKYLIRD</sequence>
<dbReference type="OrthoDB" id="3239511at2759"/>
<organism evidence="1 2">
    <name type="scientific">Sphaerobolus stellatus (strain SS14)</name>
    <dbReference type="NCBI Taxonomy" id="990650"/>
    <lineage>
        <taxon>Eukaryota</taxon>
        <taxon>Fungi</taxon>
        <taxon>Dikarya</taxon>
        <taxon>Basidiomycota</taxon>
        <taxon>Agaricomycotina</taxon>
        <taxon>Agaricomycetes</taxon>
        <taxon>Phallomycetidae</taxon>
        <taxon>Geastrales</taxon>
        <taxon>Sphaerobolaceae</taxon>
        <taxon>Sphaerobolus</taxon>
    </lineage>
</organism>
<gene>
    <name evidence="1" type="ORF">M422DRAFT_271999</name>
</gene>
<proteinExistence type="predicted"/>
<dbReference type="Proteomes" id="UP000054279">
    <property type="component" value="Unassembled WGS sequence"/>
</dbReference>